<evidence type="ECO:0000313" key="3">
    <source>
        <dbReference type="EMBL" id="PIR86754.1"/>
    </source>
</evidence>
<dbReference type="InterPro" id="IPR029055">
    <property type="entry name" value="Ntn_hydrolases_N"/>
</dbReference>
<dbReference type="PANTHER" id="PTHR42824">
    <property type="entry name" value="GLUTAMINE AMIDOTRANSFERASE"/>
    <property type="match status" value="1"/>
</dbReference>
<proteinExistence type="predicted"/>
<dbReference type="AlphaFoldDB" id="A0A2H0UK25"/>
<dbReference type="PROSITE" id="PS51278">
    <property type="entry name" value="GATASE_TYPE_2"/>
    <property type="match status" value="1"/>
</dbReference>
<dbReference type="CDD" id="cd01908">
    <property type="entry name" value="YafJ"/>
    <property type="match status" value="1"/>
</dbReference>
<organism evidence="3 4">
    <name type="scientific">Candidatus Harrisonbacteria bacterium CG10_big_fil_rev_8_21_14_0_10_49_15</name>
    <dbReference type="NCBI Taxonomy" id="1974587"/>
    <lineage>
        <taxon>Bacteria</taxon>
        <taxon>Candidatus Harrisoniibacteriota</taxon>
    </lineage>
</organism>
<evidence type="ECO:0000259" key="2">
    <source>
        <dbReference type="PROSITE" id="PS51278"/>
    </source>
</evidence>
<evidence type="ECO:0000256" key="1">
    <source>
        <dbReference type="ARBA" id="ARBA00022962"/>
    </source>
</evidence>
<keyword evidence="1" id="KW-0315">Glutamine amidotransferase</keyword>
<dbReference type="Pfam" id="PF13230">
    <property type="entry name" value="GATase_4"/>
    <property type="match status" value="1"/>
</dbReference>
<dbReference type="Proteomes" id="UP000229526">
    <property type="component" value="Unassembled WGS sequence"/>
</dbReference>
<dbReference type="Gene3D" id="3.60.20.10">
    <property type="entry name" value="Glutamine Phosphoribosylpyrophosphate, subunit 1, domain 1"/>
    <property type="match status" value="1"/>
</dbReference>
<name>A0A2H0UK25_9BACT</name>
<gene>
    <name evidence="3" type="ORF">COU11_04575</name>
</gene>
<evidence type="ECO:0000313" key="4">
    <source>
        <dbReference type="Proteomes" id="UP000229526"/>
    </source>
</evidence>
<protein>
    <recommendedName>
        <fullName evidence="2">Glutamine amidotransferase type-2 domain-containing protein</fullName>
    </recommendedName>
</protein>
<dbReference type="SUPFAM" id="SSF56235">
    <property type="entry name" value="N-terminal nucleophile aminohydrolases (Ntn hydrolases)"/>
    <property type="match status" value="1"/>
</dbReference>
<dbReference type="InterPro" id="IPR017932">
    <property type="entry name" value="GATase_2_dom"/>
</dbReference>
<feature type="domain" description="Glutamine amidotransferase type-2" evidence="2">
    <location>
        <begin position="2"/>
        <end position="260"/>
    </location>
</feature>
<dbReference type="InterPro" id="IPR026869">
    <property type="entry name" value="EgtC-like"/>
</dbReference>
<sequence>MCRQIGIITTSEEHKTPLREILLAFKKLAANGCIPKGFPPGHGDGWGVATLGEANPRWHRSVQSAATDPSYLTLIEEVAITKPKIVLAHLRKAFIGEVATENCQPFKFDGALFAHNGSIIDHTRIPLPEGTWPQLAGNTDSEKLFAHIRLLQAGHKLTPAKALRVAALNIAGDGLRYTALNTLIAKDGLLLGSRIVNTRSLEAEQECHRYYTLYHGDSGKGFHILCSEPLREMQGIEWRLIPNGTIIQVQEKVGVSEFKI</sequence>
<reference evidence="4" key="1">
    <citation type="submission" date="2017-09" db="EMBL/GenBank/DDBJ databases">
        <title>Depth-based differentiation of microbial function through sediment-hosted aquifers and enrichment of novel symbionts in the deep terrestrial subsurface.</title>
        <authorList>
            <person name="Probst A.J."/>
            <person name="Ladd B."/>
            <person name="Jarett J.K."/>
            <person name="Geller-Mcgrath D.E."/>
            <person name="Sieber C.M.K."/>
            <person name="Emerson J.B."/>
            <person name="Anantharaman K."/>
            <person name="Thomas B.C."/>
            <person name="Malmstrom R."/>
            <person name="Stieglmeier M."/>
            <person name="Klingl A."/>
            <person name="Woyke T."/>
            <person name="Ryan C.M."/>
            <person name="Banfield J.F."/>
        </authorList>
    </citation>
    <scope>NUCLEOTIDE SEQUENCE [LARGE SCALE GENOMIC DNA]</scope>
</reference>
<accession>A0A2H0UK25</accession>
<dbReference type="EMBL" id="PFBD01000028">
    <property type="protein sequence ID" value="PIR86754.1"/>
    <property type="molecule type" value="Genomic_DNA"/>
</dbReference>
<comment type="caution">
    <text evidence="3">The sequence shown here is derived from an EMBL/GenBank/DDBJ whole genome shotgun (WGS) entry which is preliminary data.</text>
</comment>
<dbReference type="PANTHER" id="PTHR42824:SF1">
    <property type="entry name" value="GLUTAMINE AMIDOTRANSFERASE YAFJ-RELATED"/>
    <property type="match status" value="1"/>
</dbReference>